<keyword evidence="1" id="KW-0812">Transmembrane</keyword>
<keyword evidence="1" id="KW-0472">Membrane</keyword>
<accession>A0ABR8YBG9</accession>
<keyword evidence="1" id="KW-1133">Transmembrane helix</keyword>
<evidence type="ECO:0000256" key="1">
    <source>
        <dbReference type="SAM" id="Phobius"/>
    </source>
</evidence>
<proteinExistence type="predicted"/>
<dbReference type="Pfam" id="PF01553">
    <property type="entry name" value="Acyltransferase"/>
    <property type="match status" value="1"/>
</dbReference>
<gene>
    <name evidence="3" type="ORF">H9625_13210</name>
</gene>
<dbReference type="InterPro" id="IPR029044">
    <property type="entry name" value="Nucleotide-diphossugar_trans"/>
</dbReference>
<dbReference type="Pfam" id="PF00535">
    <property type="entry name" value="Glycos_transf_2"/>
    <property type="match status" value="1"/>
</dbReference>
<dbReference type="PANTHER" id="PTHR48090:SF7">
    <property type="entry name" value="RFBJ PROTEIN"/>
    <property type="match status" value="1"/>
</dbReference>
<evidence type="ECO:0000313" key="4">
    <source>
        <dbReference type="Proteomes" id="UP000620874"/>
    </source>
</evidence>
<dbReference type="SUPFAM" id="SSF53448">
    <property type="entry name" value="Nucleotide-diphospho-sugar transferases"/>
    <property type="match status" value="1"/>
</dbReference>
<name>A0ABR8YBG9_9BACT</name>
<feature type="domain" description="Phospholipid/glycerol acyltransferase" evidence="2">
    <location>
        <begin position="330"/>
        <end position="439"/>
    </location>
</feature>
<organism evidence="3 4">
    <name type="scientific">Phocaeicola intestinalis</name>
    <dbReference type="NCBI Taxonomy" id="2762212"/>
    <lineage>
        <taxon>Bacteria</taxon>
        <taxon>Pseudomonadati</taxon>
        <taxon>Bacteroidota</taxon>
        <taxon>Bacteroidia</taxon>
        <taxon>Bacteroidales</taxon>
        <taxon>Bacteroidaceae</taxon>
        <taxon>Phocaeicola</taxon>
    </lineage>
</organism>
<dbReference type="PANTHER" id="PTHR48090">
    <property type="entry name" value="UNDECAPRENYL-PHOSPHATE 4-DEOXY-4-FORMAMIDO-L-ARABINOSE TRANSFERASE-RELATED"/>
    <property type="match status" value="1"/>
</dbReference>
<dbReference type="InterPro" id="IPR002123">
    <property type="entry name" value="Plipid/glycerol_acylTrfase"/>
</dbReference>
<dbReference type="CDD" id="cd04179">
    <property type="entry name" value="DPM_DPG-synthase_like"/>
    <property type="match status" value="1"/>
</dbReference>
<dbReference type="EMBL" id="JACSPP010000049">
    <property type="protein sequence ID" value="MBD8041379.1"/>
    <property type="molecule type" value="Genomic_DNA"/>
</dbReference>
<dbReference type="InterPro" id="IPR001173">
    <property type="entry name" value="Glyco_trans_2-like"/>
</dbReference>
<feature type="transmembrane region" description="Helical" evidence="1">
    <location>
        <begin position="259"/>
        <end position="283"/>
    </location>
</feature>
<protein>
    <submittedName>
        <fullName evidence="3">Glycosyltransferase</fullName>
    </submittedName>
</protein>
<dbReference type="CDD" id="cd07989">
    <property type="entry name" value="LPLAT_AGPAT-like"/>
    <property type="match status" value="1"/>
</dbReference>
<evidence type="ECO:0000259" key="2">
    <source>
        <dbReference type="SMART" id="SM00563"/>
    </source>
</evidence>
<evidence type="ECO:0000313" key="3">
    <source>
        <dbReference type="EMBL" id="MBD8041379.1"/>
    </source>
</evidence>
<dbReference type="InterPro" id="IPR050256">
    <property type="entry name" value="Glycosyltransferase_2"/>
</dbReference>
<dbReference type="Proteomes" id="UP000620874">
    <property type="component" value="Unassembled WGS sequence"/>
</dbReference>
<dbReference type="SMART" id="SM00563">
    <property type="entry name" value="PlsC"/>
    <property type="match status" value="1"/>
</dbReference>
<comment type="caution">
    <text evidence="3">The sequence shown here is derived from an EMBL/GenBank/DDBJ whole genome shotgun (WGS) entry which is preliminary data.</text>
</comment>
<reference evidence="3 4" key="1">
    <citation type="submission" date="2020-08" db="EMBL/GenBank/DDBJ databases">
        <title>A Genomic Blueprint of the Chicken Gut Microbiome.</title>
        <authorList>
            <person name="Gilroy R."/>
            <person name="Ravi A."/>
            <person name="Getino M."/>
            <person name="Pursley I."/>
            <person name="Horton D.L."/>
            <person name="Alikhan N.-F."/>
            <person name="Baker D."/>
            <person name="Gharbi K."/>
            <person name="Hall N."/>
            <person name="Watson M."/>
            <person name="Adriaenssens E.M."/>
            <person name="Foster-Nyarko E."/>
            <person name="Jarju S."/>
            <person name="Secka A."/>
            <person name="Antonio M."/>
            <person name="Oren A."/>
            <person name="Chaudhuri R."/>
            <person name="La Ragione R.M."/>
            <person name="Hildebrand F."/>
            <person name="Pallen M.J."/>
        </authorList>
    </citation>
    <scope>NUCLEOTIDE SEQUENCE [LARGE SCALE GENOMIC DNA]</scope>
    <source>
        <strain evidence="3 4">Sa1CVN1</strain>
    </source>
</reference>
<dbReference type="Gene3D" id="3.90.550.10">
    <property type="entry name" value="Spore Coat Polysaccharide Biosynthesis Protein SpsA, Chain A"/>
    <property type="match status" value="1"/>
</dbReference>
<sequence>MRDTNYNQLDELCDRGICIIIPTYNNEKTIVEVVQRAMEQCRDVIVVNDGSTDATTELLHAVKGITLVEYDNNKGKGKALQLGFRKALEMGFSYAITLDADNQHYPEDIPVLLEANKKYPGCFVLGRRNLSGVERSFGSKFANAFSNFWFCVQTLQYVPDTQTGYRLYPLHKLYGINGLTSRYEAELELLVFGAWRGVKIVSVPVRVYYPPREERVSHFRPGKDFFRISVLNTFLCLLALVYGWPLAAWRGLRILVSTLLALLFFLVGTLLVITPFSLCYVALSKVVKLDFSAIRKLLHVFGSLTVRMLPLIGVKTRIMNQSFEDFSKPAMIICNHQSHLDLMLQLSLTSKIVFLTNDWVWKSRYFGYVIRHAEYYPISAGIDVILPKLKTLVERGYCISVFPEGTRSPDGQIGRFHKGAFYIAEQLKLDILPLVIYGANRVLPKKGKYIRTGNILFSIGERISPVKQMEVAESILQRAKLFRQFYVNSYHKICNKYDQNA</sequence>
<feature type="transmembrane region" description="Helical" evidence="1">
    <location>
        <begin position="225"/>
        <end position="247"/>
    </location>
</feature>
<keyword evidence="4" id="KW-1185">Reference proteome</keyword>
<dbReference type="RefSeq" id="WP_191764775.1">
    <property type="nucleotide sequence ID" value="NZ_JACSPP010000049.1"/>
</dbReference>
<dbReference type="SUPFAM" id="SSF69593">
    <property type="entry name" value="Glycerol-3-phosphate (1)-acyltransferase"/>
    <property type="match status" value="1"/>
</dbReference>